<evidence type="ECO:0000313" key="10">
    <source>
        <dbReference type="Proteomes" id="UP001152795"/>
    </source>
</evidence>
<evidence type="ECO:0000256" key="6">
    <source>
        <dbReference type="ARBA" id="ARBA00034808"/>
    </source>
</evidence>
<keyword evidence="3" id="KW-0413">Isomerase</keyword>
<dbReference type="AlphaFoldDB" id="A0A7D9I8A8"/>
<evidence type="ECO:0000256" key="2">
    <source>
        <dbReference type="ARBA" id="ARBA00023125"/>
    </source>
</evidence>
<keyword evidence="2" id="KW-0238">DNA-binding</keyword>
<dbReference type="PANTHER" id="PTHR13710">
    <property type="entry name" value="DNA HELICASE RECQ FAMILY MEMBER"/>
    <property type="match status" value="1"/>
</dbReference>
<dbReference type="GO" id="GO:0005737">
    <property type="term" value="C:cytoplasm"/>
    <property type="evidence" value="ECO:0007669"/>
    <property type="project" value="TreeGrafter"/>
</dbReference>
<dbReference type="EMBL" id="CACRXK020003612">
    <property type="protein sequence ID" value="CAB3999543.1"/>
    <property type="molecule type" value="Genomic_DNA"/>
</dbReference>
<dbReference type="InterPro" id="IPR027417">
    <property type="entry name" value="P-loop_NTPase"/>
</dbReference>
<dbReference type="GO" id="GO:0003677">
    <property type="term" value="F:DNA binding"/>
    <property type="evidence" value="ECO:0007669"/>
    <property type="project" value="UniProtKB-KW"/>
</dbReference>
<comment type="similarity">
    <text evidence="1">Belongs to the helicase family. RecQ subfamily.</text>
</comment>
<evidence type="ECO:0000256" key="7">
    <source>
        <dbReference type="ARBA" id="ARBA00044542"/>
    </source>
</evidence>
<dbReference type="PROSITE" id="PS51194">
    <property type="entry name" value="HELICASE_CTER"/>
    <property type="match status" value="1"/>
</dbReference>
<dbReference type="GO" id="GO:0005634">
    <property type="term" value="C:nucleus"/>
    <property type="evidence" value="ECO:0007669"/>
    <property type="project" value="TreeGrafter"/>
</dbReference>
<evidence type="ECO:0000256" key="1">
    <source>
        <dbReference type="ARBA" id="ARBA00005446"/>
    </source>
</evidence>
<evidence type="ECO:0000256" key="5">
    <source>
        <dbReference type="ARBA" id="ARBA00034617"/>
    </source>
</evidence>
<keyword evidence="10" id="KW-1185">Reference proteome</keyword>
<dbReference type="PANTHER" id="PTHR13710:SF153">
    <property type="entry name" value="RECQ-LIKE DNA HELICASE BLM"/>
    <property type="match status" value="1"/>
</dbReference>
<dbReference type="GO" id="GO:0043138">
    <property type="term" value="F:3'-5' DNA helicase activity"/>
    <property type="evidence" value="ECO:0007669"/>
    <property type="project" value="UniProtKB-EC"/>
</dbReference>
<dbReference type="Gene3D" id="3.40.50.300">
    <property type="entry name" value="P-loop containing nucleotide triphosphate hydrolases"/>
    <property type="match status" value="1"/>
</dbReference>
<comment type="caution">
    <text evidence="9">The sequence shown here is derived from an EMBL/GenBank/DDBJ whole genome shotgun (WGS) entry which is preliminary data.</text>
</comment>
<name>A0A7D9I8A8_PARCT</name>
<evidence type="ECO:0000256" key="3">
    <source>
        <dbReference type="ARBA" id="ARBA00023235"/>
    </source>
</evidence>
<dbReference type="InterPro" id="IPR001650">
    <property type="entry name" value="Helicase_C-like"/>
</dbReference>
<reference evidence="9" key="1">
    <citation type="submission" date="2020-04" db="EMBL/GenBank/DDBJ databases">
        <authorList>
            <person name="Alioto T."/>
            <person name="Alioto T."/>
            <person name="Gomez Garrido J."/>
        </authorList>
    </citation>
    <scope>NUCLEOTIDE SEQUENCE</scope>
    <source>
        <strain evidence="9">A484AB</strain>
    </source>
</reference>
<dbReference type="Proteomes" id="UP001152795">
    <property type="component" value="Unassembled WGS sequence"/>
</dbReference>
<evidence type="ECO:0000259" key="8">
    <source>
        <dbReference type="PROSITE" id="PS51194"/>
    </source>
</evidence>
<dbReference type="GO" id="GO:0005694">
    <property type="term" value="C:chromosome"/>
    <property type="evidence" value="ECO:0007669"/>
    <property type="project" value="TreeGrafter"/>
</dbReference>
<dbReference type="Pfam" id="PF00271">
    <property type="entry name" value="Helicase_C"/>
    <property type="match status" value="1"/>
</dbReference>
<comment type="catalytic activity">
    <reaction evidence="5">
        <text>Couples ATP hydrolysis with the unwinding of duplex DNA by translocating in the 3'-5' direction.</text>
        <dbReference type="EC" id="5.6.2.4"/>
    </reaction>
</comment>
<proteinExistence type="inferred from homology"/>
<dbReference type="EC" id="5.6.2.4" evidence="6"/>
<gene>
    <name evidence="9" type="ORF">PACLA_8A082334</name>
</gene>
<keyword evidence="4" id="KW-0539">Nucleus</keyword>
<dbReference type="GO" id="GO:0000724">
    <property type="term" value="P:double-strand break repair via homologous recombination"/>
    <property type="evidence" value="ECO:0007669"/>
    <property type="project" value="TreeGrafter"/>
</dbReference>
<feature type="domain" description="Helicase C-terminal" evidence="8">
    <location>
        <begin position="1"/>
        <end position="80"/>
    </location>
</feature>
<evidence type="ECO:0000256" key="4">
    <source>
        <dbReference type="ARBA" id="ARBA00023242"/>
    </source>
</evidence>
<dbReference type="OrthoDB" id="5988705at2759"/>
<protein>
    <recommendedName>
        <fullName evidence="6">DNA 3'-5' helicase</fullName>
        <ecNumber evidence="6">5.6.2.4</ecNumber>
    </recommendedName>
    <alternativeName>
        <fullName evidence="7">DNA 3'-5' helicase BLM</fullName>
    </alternativeName>
</protein>
<accession>A0A7D9I8A8</accession>
<evidence type="ECO:0000313" key="9">
    <source>
        <dbReference type="EMBL" id="CAB3999543.1"/>
    </source>
</evidence>
<dbReference type="GO" id="GO:0009378">
    <property type="term" value="F:four-way junction helicase activity"/>
    <property type="evidence" value="ECO:0007669"/>
    <property type="project" value="TreeGrafter"/>
</dbReference>
<sequence>MGINCKGVHRVIHFGPSSDIESYVQECGRAGRDGQESTRVLLYNSLLSSRCSDDMRGYLNNEECRRKELLKVFPGNHGVTVQGCKCCDVCAATCLCAGQFGKCSLSMSLETSKMDIDVHQFKKSRAVSDYQKSLVQSKLLCYMNDLRDKSVKPVLYPNIYFEFGMPQIAQVVDNCFKLFSIADIKNSVEIWRTEYARKILIMLNDVFQDIPDLEFEESDDEFELTVDSEWEDVRDDSDINFLHNTTNISDISKAMSEIDQSNQTILESSDIILNTLACDVACNINTDDNDIV</sequence>
<dbReference type="SUPFAM" id="SSF52540">
    <property type="entry name" value="P-loop containing nucleoside triphosphate hydrolases"/>
    <property type="match status" value="1"/>
</dbReference>
<organism evidence="9 10">
    <name type="scientific">Paramuricea clavata</name>
    <name type="common">Red gorgonian</name>
    <name type="synonym">Violescent sea-whip</name>
    <dbReference type="NCBI Taxonomy" id="317549"/>
    <lineage>
        <taxon>Eukaryota</taxon>
        <taxon>Metazoa</taxon>
        <taxon>Cnidaria</taxon>
        <taxon>Anthozoa</taxon>
        <taxon>Octocorallia</taxon>
        <taxon>Malacalcyonacea</taxon>
        <taxon>Plexauridae</taxon>
        <taxon>Paramuricea</taxon>
    </lineage>
</organism>